<dbReference type="PANTHER" id="PTHR24148">
    <property type="entry name" value="ANKYRIN REPEAT DOMAIN-CONTAINING PROTEIN 39 HOMOLOG-RELATED"/>
    <property type="match status" value="1"/>
</dbReference>
<dbReference type="Pfam" id="PF06985">
    <property type="entry name" value="HET"/>
    <property type="match status" value="1"/>
</dbReference>
<sequence>MPLSYDKLDPSASQIRLLTIIPDENDENPVCGSLHTVSLNDTCDFDALSYVWGDTSVTVDISVDNCIVGVTPNLHAFLRKIRQPNTERTVWVDYVCINQNNISERNSQVALMCQIYSNARSVVAWLGDLAPEALELIEWYHANRNGFYFESTGLHIDKAIEKLLTPAKALCSSPYWHRVWTFQEWHLSKIAPVCMHEKTTFTMGNIFNRLHDEVAVARSRLTSDTISLDMPYRAYPKPVVANSRCALFFGLQRRLDTLVNYIPRDILHLNPYTPRPSGLGDLLSLTRDRQCSNELDKVYALYGLSPVARVTYPPDYRKTIGQVNHETTSFILGHEANMNIFNDFDFCFNSANKDESLPSWVVDFTTTDPKHREKMQQSFSKTMNLDKALWEQSRDHAPIVADDM</sequence>
<dbReference type="PANTHER" id="PTHR24148:SF64">
    <property type="entry name" value="HETEROKARYON INCOMPATIBILITY DOMAIN-CONTAINING PROTEIN"/>
    <property type="match status" value="1"/>
</dbReference>
<protein>
    <submittedName>
        <fullName evidence="2">HET-domain-containing protein</fullName>
    </submittedName>
</protein>
<evidence type="ECO:0000313" key="2">
    <source>
        <dbReference type="EMBL" id="RDH19877.1"/>
    </source>
</evidence>
<dbReference type="EMBL" id="KZ851917">
    <property type="protein sequence ID" value="RDH19877.1"/>
    <property type="molecule type" value="Genomic_DNA"/>
</dbReference>
<evidence type="ECO:0000313" key="3">
    <source>
        <dbReference type="Proteomes" id="UP000253845"/>
    </source>
</evidence>
<proteinExistence type="predicted"/>
<evidence type="ECO:0000259" key="1">
    <source>
        <dbReference type="Pfam" id="PF06985"/>
    </source>
</evidence>
<accession>A0A370BWK0</accession>
<dbReference type="AlphaFoldDB" id="A0A370BWK0"/>
<dbReference type="InterPro" id="IPR052895">
    <property type="entry name" value="HetReg/Transcr_Mod"/>
</dbReference>
<dbReference type="Proteomes" id="UP000253845">
    <property type="component" value="Unassembled WGS sequence"/>
</dbReference>
<gene>
    <name evidence="2" type="ORF">M747DRAFT_296272</name>
</gene>
<organism evidence="2 3">
    <name type="scientific">Aspergillus niger ATCC 13496</name>
    <dbReference type="NCBI Taxonomy" id="1353008"/>
    <lineage>
        <taxon>Eukaryota</taxon>
        <taxon>Fungi</taxon>
        <taxon>Dikarya</taxon>
        <taxon>Ascomycota</taxon>
        <taxon>Pezizomycotina</taxon>
        <taxon>Eurotiomycetes</taxon>
        <taxon>Eurotiomycetidae</taxon>
        <taxon>Eurotiales</taxon>
        <taxon>Aspergillaceae</taxon>
        <taxon>Aspergillus</taxon>
        <taxon>Aspergillus subgen. Circumdati</taxon>
    </lineage>
</organism>
<dbReference type="InterPro" id="IPR010730">
    <property type="entry name" value="HET"/>
</dbReference>
<feature type="domain" description="Heterokaryon incompatibility" evidence="1">
    <location>
        <begin position="45"/>
        <end position="184"/>
    </location>
</feature>
<name>A0A370BWK0_ASPNG</name>
<reference evidence="2 3" key="1">
    <citation type="submission" date="2018-07" db="EMBL/GenBank/DDBJ databases">
        <title>Section-level genome sequencing of Aspergillus section Nigri to investigate inter- and intra-species variation.</title>
        <authorList>
            <consortium name="DOE Joint Genome Institute"/>
            <person name="Vesth T.C."/>
            <person name="Nybo J.L."/>
            <person name="Theobald S."/>
            <person name="Frisvad J.C."/>
            <person name="Larsen T.O."/>
            <person name="Nielsen K.F."/>
            <person name="Hoof J.B."/>
            <person name="Brandl J."/>
            <person name="Salamov A."/>
            <person name="Riley R."/>
            <person name="Gladden J.M."/>
            <person name="Phatale P."/>
            <person name="Nielsen M.T."/>
            <person name="Lyhne E.K."/>
            <person name="Kogle M.E."/>
            <person name="Strasser K."/>
            <person name="McDonnell E."/>
            <person name="Barry K."/>
            <person name="Clum A."/>
            <person name="Chen C."/>
            <person name="Nolan M."/>
            <person name="Sandor L."/>
            <person name="Kuo A."/>
            <person name="Lipzen A."/>
            <person name="Hainaut M."/>
            <person name="Drula E."/>
            <person name="Tsang A."/>
            <person name="Magnuson J.K."/>
            <person name="Henrissat B."/>
            <person name="Wiebenga A."/>
            <person name="Simmons B.A."/>
            <person name="Makela M.R."/>
            <person name="De vries R.P."/>
            <person name="Grigoriev I.V."/>
            <person name="Mortensen U.H."/>
            <person name="Baker S.E."/>
            <person name="Andersen M.R."/>
        </authorList>
    </citation>
    <scope>NUCLEOTIDE SEQUENCE [LARGE SCALE GENOMIC DNA]</scope>
    <source>
        <strain evidence="2 3">ATCC 13496</strain>
    </source>
</reference>
<dbReference type="VEuPathDB" id="FungiDB:M747DRAFT_296272"/>